<evidence type="ECO:0000256" key="3">
    <source>
        <dbReference type="ARBA" id="ARBA00022927"/>
    </source>
</evidence>
<gene>
    <name evidence="11" type="primary">LOC117148176</name>
</gene>
<evidence type="ECO:0000256" key="2">
    <source>
        <dbReference type="ARBA" id="ARBA00016439"/>
    </source>
</evidence>
<organism evidence="10 11">
    <name type="scientific">Drosophila mauritiana</name>
    <name type="common">Fruit fly</name>
    <dbReference type="NCBI Taxonomy" id="7226"/>
    <lineage>
        <taxon>Eukaryota</taxon>
        <taxon>Metazoa</taxon>
        <taxon>Ecdysozoa</taxon>
        <taxon>Arthropoda</taxon>
        <taxon>Hexapoda</taxon>
        <taxon>Insecta</taxon>
        <taxon>Pterygota</taxon>
        <taxon>Neoptera</taxon>
        <taxon>Endopterygota</taxon>
        <taxon>Diptera</taxon>
        <taxon>Brachycera</taxon>
        <taxon>Muscomorpha</taxon>
        <taxon>Ephydroidea</taxon>
        <taxon>Drosophilidae</taxon>
        <taxon>Drosophila</taxon>
        <taxon>Sophophora</taxon>
    </lineage>
</organism>
<keyword evidence="5 8" id="KW-0906">Nuclear pore complex</keyword>
<proteinExistence type="predicted"/>
<evidence type="ECO:0000256" key="7">
    <source>
        <dbReference type="ARBA" id="ARBA00030250"/>
    </source>
</evidence>
<keyword evidence="10" id="KW-1185">Reference proteome</keyword>
<reference evidence="11" key="1">
    <citation type="submission" date="2025-08" db="UniProtKB">
        <authorList>
            <consortium name="RefSeq"/>
        </authorList>
    </citation>
    <scope>IDENTIFICATION</scope>
    <source>
        <strain evidence="11">Mau12</strain>
        <tissue evidence="11">Whole Body</tissue>
    </source>
</reference>
<protein>
    <recommendedName>
        <fullName evidence="2">Nucleoporin NUP35</fullName>
    </recommendedName>
    <alternativeName>
        <fullName evidence="7">35 kDa nucleoporin</fullName>
    </alternativeName>
    <alternativeName>
        <fullName evidence="6">Nucleoporin NUP53</fullName>
    </alternativeName>
</protein>
<sequence>MDGLSRKAFQQVIGSNSDHIISQDNKKKYGEEPRNSFWVSVSDYDLDRAYIVYCFFLDIGGIAAKSLTKSNRMYLKYFSVEDARSALSYDGQTIGYGGDIRVKVRAENPVTENAVSEFLEQCSEGNGNPPDNETTGMAIVDAADEKHEIISDQLLAGNRGENKSKGTSKKVSLSQWFKEKLSYVFYFY</sequence>
<dbReference type="GO" id="GO:0051028">
    <property type="term" value="P:mRNA transport"/>
    <property type="evidence" value="ECO:0007669"/>
    <property type="project" value="UniProtKB-UniRule"/>
</dbReference>
<dbReference type="SUPFAM" id="SSF54928">
    <property type="entry name" value="RNA-binding domain, RBD"/>
    <property type="match status" value="1"/>
</dbReference>
<accession>A0A6P8L6E4</accession>
<dbReference type="GeneID" id="117148176"/>
<evidence type="ECO:0000256" key="1">
    <source>
        <dbReference type="ARBA" id="ARBA00004567"/>
    </source>
</evidence>
<keyword evidence="3" id="KW-0653">Protein transport</keyword>
<keyword evidence="8" id="KW-0813">Transport</keyword>
<dbReference type="PROSITE" id="PS51472">
    <property type="entry name" value="RRM_NUP35"/>
    <property type="match status" value="1"/>
</dbReference>
<name>A0A6P8L6E4_DROMA</name>
<dbReference type="RefSeq" id="XP_033171339.1">
    <property type="nucleotide sequence ID" value="XM_033315448.1"/>
</dbReference>
<evidence type="ECO:0000313" key="10">
    <source>
        <dbReference type="Proteomes" id="UP000515162"/>
    </source>
</evidence>
<dbReference type="Gene3D" id="3.30.70.330">
    <property type="match status" value="1"/>
</dbReference>
<evidence type="ECO:0000256" key="6">
    <source>
        <dbReference type="ARBA" id="ARBA00029997"/>
    </source>
</evidence>
<dbReference type="InterPro" id="IPR007846">
    <property type="entry name" value="RRM_NUP35_dom"/>
</dbReference>
<comment type="subcellular location">
    <subcellularLocation>
        <location evidence="1">Nucleus</location>
        <location evidence="1">Nuclear pore complex</location>
    </subcellularLocation>
</comment>
<dbReference type="InterPro" id="IPR012677">
    <property type="entry name" value="Nucleotide-bd_a/b_plait_sf"/>
</dbReference>
<dbReference type="InterPro" id="IPR035979">
    <property type="entry name" value="RBD_domain_sf"/>
</dbReference>
<dbReference type="GO" id="GO:0015031">
    <property type="term" value="P:protein transport"/>
    <property type="evidence" value="ECO:0007669"/>
    <property type="project" value="UniProtKB-KW"/>
</dbReference>
<keyword evidence="8" id="KW-0509">mRNA transport</keyword>
<evidence type="ECO:0000256" key="5">
    <source>
        <dbReference type="ARBA" id="ARBA00023132"/>
    </source>
</evidence>
<dbReference type="AlphaFoldDB" id="A0A6P8L6E4"/>
<feature type="domain" description="RRM Nup35-type" evidence="9">
    <location>
        <begin position="33"/>
        <end position="114"/>
    </location>
</feature>
<evidence type="ECO:0000256" key="4">
    <source>
        <dbReference type="ARBA" id="ARBA00023010"/>
    </source>
</evidence>
<dbReference type="GO" id="GO:0005643">
    <property type="term" value="C:nuclear pore"/>
    <property type="evidence" value="ECO:0007669"/>
    <property type="project" value="UniProtKB-SubCell"/>
</dbReference>
<evidence type="ECO:0000256" key="8">
    <source>
        <dbReference type="PROSITE-ProRule" id="PRU00804"/>
    </source>
</evidence>
<keyword evidence="8" id="KW-0539">Nucleus</keyword>
<evidence type="ECO:0000259" key="9">
    <source>
        <dbReference type="PROSITE" id="PS51472"/>
    </source>
</evidence>
<dbReference type="Proteomes" id="UP000515162">
    <property type="component" value="Chromosome 2L"/>
</dbReference>
<evidence type="ECO:0000313" key="11">
    <source>
        <dbReference type="RefSeq" id="XP_033171339.1"/>
    </source>
</evidence>
<dbReference type="GO" id="GO:0003676">
    <property type="term" value="F:nucleic acid binding"/>
    <property type="evidence" value="ECO:0007669"/>
    <property type="project" value="InterPro"/>
</dbReference>
<keyword evidence="4" id="KW-0811">Translocation</keyword>
<dbReference type="Pfam" id="PF14605">
    <property type="entry name" value="Nup35_RRM_2"/>
    <property type="match status" value="1"/>
</dbReference>